<name>A0ABU7I9N1_9SPHI</name>
<feature type="signal peptide" evidence="1">
    <location>
        <begin position="1"/>
        <end position="21"/>
    </location>
</feature>
<feature type="chain" id="PRO_5046748128" evidence="1">
    <location>
        <begin position="22"/>
        <end position="258"/>
    </location>
</feature>
<keyword evidence="1" id="KW-0732">Signal</keyword>
<sequence>MKIKSILTIVILALASRTLYAQNARFVTQGVIEYEKKVNMLALITERIKKNKDDTWGQKILEDYKKNKPQFKILKSNLTFSNGKTLFTPVAEEVMDNSWFDFEQAKQNNVLYTNTLNGTSTVQKKIFEETYLVKDSTRKINWKLTDEIRNIAGYDCRRANAVIMDSIYVVAFYTDEIPVSGGPESFTGLPGMILGLALPKEHITWFATSVSDQPVTEAQLKEPTKGKPTDNKKLSIILKDALKDWGNYALDILRAVSI</sequence>
<organism evidence="2 3">
    <name type="scientific">Pedobacter albus</name>
    <dbReference type="NCBI Taxonomy" id="3113905"/>
    <lineage>
        <taxon>Bacteria</taxon>
        <taxon>Pseudomonadati</taxon>
        <taxon>Bacteroidota</taxon>
        <taxon>Sphingobacteriia</taxon>
        <taxon>Sphingobacteriales</taxon>
        <taxon>Sphingobacteriaceae</taxon>
        <taxon>Pedobacter</taxon>
    </lineage>
</organism>
<reference evidence="2 3" key="1">
    <citation type="submission" date="2024-01" db="EMBL/GenBank/DDBJ databases">
        <title>Pedobacter sp. nov., isolated from fresh soil.</title>
        <authorList>
            <person name="Le N.T.T."/>
        </authorList>
    </citation>
    <scope>NUCLEOTIDE SEQUENCE [LARGE SCALE GENOMIC DNA]</scope>
    <source>
        <strain evidence="2 3">KR3-3</strain>
    </source>
</reference>
<keyword evidence="3" id="KW-1185">Reference proteome</keyword>
<dbReference type="InterPro" id="IPR005901">
    <property type="entry name" value="GLPGLI"/>
</dbReference>
<evidence type="ECO:0000313" key="3">
    <source>
        <dbReference type="Proteomes" id="UP001336835"/>
    </source>
</evidence>
<dbReference type="EMBL" id="JAZDQT010000002">
    <property type="protein sequence ID" value="MEE1946171.1"/>
    <property type="molecule type" value="Genomic_DNA"/>
</dbReference>
<evidence type="ECO:0000313" key="2">
    <source>
        <dbReference type="EMBL" id="MEE1946171.1"/>
    </source>
</evidence>
<evidence type="ECO:0000256" key="1">
    <source>
        <dbReference type="SAM" id="SignalP"/>
    </source>
</evidence>
<gene>
    <name evidence="2" type="ORF">VRU48_13695</name>
</gene>
<protein>
    <submittedName>
        <fullName evidence="2">GLPGLI family protein</fullName>
    </submittedName>
</protein>
<accession>A0ABU7I9N1</accession>
<dbReference type="Proteomes" id="UP001336835">
    <property type="component" value="Unassembled WGS sequence"/>
</dbReference>
<dbReference type="RefSeq" id="WP_330108483.1">
    <property type="nucleotide sequence ID" value="NZ_JAZDQT010000002.1"/>
</dbReference>
<proteinExistence type="predicted"/>
<dbReference type="Pfam" id="PF09697">
    <property type="entry name" value="Porph_ging"/>
    <property type="match status" value="1"/>
</dbReference>
<dbReference type="NCBIfam" id="TIGR01200">
    <property type="entry name" value="GLPGLI"/>
    <property type="match status" value="1"/>
</dbReference>
<comment type="caution">
    <text evidence="2">The sequence shown here is derived from an EMBL/GenBank/DDBJ whole genome shotgun (WGS) entry which is preliminary data.</text>
</comment>